<proteinExistence type="inferred from homology"/>
<dbReference type="InterPro" id="IPR006091">
    <property type="entry name" value="Acyl-CoA_Oxase/DH_mid-dom"/>
</dbReference>
<dbReference type="Proteomes" id="UP000829494">
    <property type="component" value="Chromosome"/>
</dbReference>
<dbReference type="RefSeq" id="WP_003981355.1">
    <property type="nucleotide sequence ID" value="NZ_CP043497.1"/>
</dbReference>
<dbReference type="SUPFAM" id="SSF47203">
    <property type="entry name" value="Acyl-CoA dehydrogenase C-terminal domain-like"/>
    <property type="match status" value="1"/>
</dbReference>
<keyword evidence="5 9" id="KW-0560">Oxidoreductase</keyword>
<comment type="similarity">
    <text evidence="2 5">Belongs to the acyl-CoA dehydrogenase family.</text>
</comment>
<sequence>MTAQATADGARAALGELVGDRAEEWDLAGRIPAETVREAARRGLLCAQVAAEHGGLGLDSRANGELTAYAGSLCSSLRSLMTSQGMAAWTVQRFGTAAQRGMFLPRLTGGETAGVAFSESGAGSDLSAMRTEIRREGDTVHVTGAKVWVTGAAYASLLVVFGTYGSGAAVVVVPADAPGVRIERVPDPMGCRAAGHADVHLDGVRVPADHLLSGAGLPVALLATTALTYGRLSVAWGCAGILRACLDSAAAHARTREQFGKPLADHQLVARHLAELAVAEQVALRCCEHASACWDENRPELGTQAVVAKYVASREAVQGAATAVQVLASRGARDGHPVARAYRDAKLMEIIEGSTEISQLLLADHVRTGRG</sequence>
<evidence type="ECO:0000256" key="3">
    <source>
        <dbReference type="ARBA" id="ARBA00022630"/>
    </source>
</evidence>
<dbReference type="InterPro" id="IPR037069">
    <property type="entry name" value="AcylCoA_DH/ox_N_sf"/>
</dbReference>
<feature type="domain" description="Acyl-CoA oxidase/dehydrogenase middle" evidence="7">
    <location>
        <begin position="115"/>
        <end position="204"/>
    </location>
</feature>
<evidence type="ECO:0000259" key="8">
    <source>
        <dbReference type="Pfam" id="PF02771"/>
    </source>
</evidence>
<dbReference type="EMBL" id="CP094298">
    <property type="protein sequence ID" value="UNZ03012.1"/>
    <property type="molecule type" value="Genomic_DNA"/>
</dbReference>
<evidence type="ECO:0000313" key="10">
    <source>
        <dbReference type="Proteomes" id="UP000829494"/>
    </source>
</evidence>
<reference evidence="9 10" key="1">
    <citation type="submission" date="2022-03" db="EMBL/GenBank/DDBJ databases">
        <title>Complete genome of Streptomyces rimosus ssp. rimosus R7 (=ATCC 10970).</title>
        <authorList>
            <person name="Beganovic S."/>
            <person name="Ruckert C."/>
            <person name="Busche T."/>
            <person name="Kalinowski J."/>
            <person name="Wittmann C."/>
        </authorList>
    </citation>
    <scope>NUCLEOTIDE SEQUENCE [LARGE SCALE GENOMIC DNA]</scope>
    <source>
        <strain evidence="9 10">R7</strain>
    </source>
</reference>
<dbReference type="InterPro" id="IPR009100">
    <property type="entry name" value="AcylCoA_DH/oxidase_NM_dom_sf"/>
</dbReference>
<evidence type="ECO:0000256" key="4">
    <source>
        <dbReference type="ARBA" id="ARBA00022827"/>
    </source>
</evidence>
<accession>A0ABY3Z0D7</accession>
<dbReference type="Pfam" id="PF02770">
    <property type="entry name" value="Acyl-CoA_dh_M"/>
    <property type="match status" value="1"/>
</dbReference>
<name>A0ABY3Z0D7_STRRM</name>
<dbReference type="InterPro" id="IPR046373">
    <property type="entry name" value="Acyl-CoA_Oxase/DH_mid-dom_sf"/>
</dbReference>
<dbReference type="SUPFAM" id="SSF56645">
    <property type="entry name" value="Acyl-CoA dehydrogenase NM domain-like"/>
    <property type="match status" value="1"/>
</dbReference>
<dbReference type="GO" id="GO:0016491">
    <property type="term" value="F:oxidoreductase activity"/>
    <property type="evidence" value="ECO:0007669"/>
    <property type="project" value="UniProtKB-KW"/>
</dbReference>
<dbReference type="Pfam" id="PF00441">
    <property type="entry name" value="Acyl-CoA_dh_1"/>
    <property type="match status" value="1"/>
</dbReference>
<protein>
    <submittedName>
        <fullName evidence="9">Glutaryl-CoA dehydrogenase</fullName>
        <ecNumber evidence="9">1.3.99.32</ecNumber>
    </submittedName>
</protein>
<dbReference type="Pfam" id="PF02771">
    <property type="entry name" value="Acyl-CoA_dh_N"/>
    <property type="match status" value="1"/>
</dbReference>
<evidence type="ECO:0000256" key="2">
    <source>
        <dbReference type="ARBA" id="ARBA00009347"/>
    </source>
</evidence>
<feature type="domain" description="Acyl-CoA dehydrogenase/oxidase C-terminal" evidence="6">
    <location>
        <begin position="222"/>
        <end position="365"/>
    </location>
</feature>
<dbReference type="InterPro" id="IPR013786">
    <property type="entry name" value="AcylCoA_DH/ox_N"/>
</dbReference>
<keyword evidence="10" id="KW-1185">Reference proteome</keyword>
<comment type="cofactor">
    <cofactor evidence="1 5">
        <name>FAD</name>
        <dbReference type="ChEBI" id="CHEBI:57692"/>
    </cofactor>
</comment>
<evidence type="ECO:0000313" key="9">
    <source>
        <dbReference type="EMBL" id="UNZ03012.1"/>
    </source>
</evidence>
<evidence type="ECO:0000259" key="6">
    <source>
        <dbReference type="Pfam" id="PF00441"/>
    </source>
</evidence>
<keyword evidence="4 5" id="KW-0274">FAD</keyword>
<dbReference type="PANTHER" id="PTHR43884">
    <property type="entry name" value="ACYL-COA DEHYDROGENASE"/>
    <property type="match status" value="1"/>
</dbReference>
<organism evidence="9 10">
    <name type="scientific">Streptomyces rimosus subsp. rimosus</name>
    <dbReference type="NCBI Taxonomy" id="132474"/>
    <lineage>
        <taxon>Bacteria</taxon>
        <taxon>Bacillati</taxon>
        <taxon>Actinomycetota</taxon>
        <taxon>Actinomycetes</taxon>
        <taxon>Kitasatosporales</taxon>
        <taxon>Streptomycetaceae</taxon>
        <taxon>Streptomyces</taxon>
    </lineage>
</organism>
<dbReference type="Gene3D" id="1.20.140.10">
    <property type="entry name" value="Butyryl-CoA Dehydrogenase, subunit A, domain 3"/>
    <property type="match status" value="1"/>
</dbReference>
<dbReference type="PANTHER" id="PTHR43884:SF12">
    <property type="entry name" value="ISOVALERYL-COA DEHYDROGENASE, MITOCHONDRIAL-RELATED"/>
    <property type="match status" value="1"/>
</dbReference>
<dbReference type="Gene3D" id="1.10.540.10">
    <property type="entry name" value="Acyl-CoA dehydrogenase/oxidase, N-terminal domain"/>
    <property type="match status" value="1"/>
</dbReference>
<dbReference type="InterPro" id="IPR009075">
    <property type="entry name" value="AcylCo_DH/oxidase_C"/>
</dbReference>
<dbReference type="Gene3D" id="2.40.110.10">
    <property type="entry name" value="Butyryl-CoA Dehydrogenase, subunit A, domain 2"/>
    <property type="match status" value="1"/>
</dbReference>
<gene>
    <name evidence="9" type="primary">acd</name>
    <name evidence="9" type="ORF">SRIMR7_12725</name>
</gene>
<dbReference type="InterPro" id="IPR036250">
    <property type="entry name" value="AcylCo_DH-like_C"/>
</dbReference>
<evidence type="ECO:0000256" key="1">
    <source>
        <dbReference type="ARBA" id="ARBA00001974"/>
    </source>
</evidence>
<evidence type="ECO:0000256" key="5">
    <source>
        <dbReference type="RuleBase" id="RU362125"/>
    </source>
</evidence>
<keyword evidence="3 5" id="KW-0285">Flavoprotein</keyword>
<dbReference type="GeneID" id="66857893"/>
<feature type="domain" description="Acyl-CoA dehydrogenase/oxidase N-terminal" evidence="8">
    <location>
        <begin position="4"/>
        <end position="111"/>
    </location>
</feature>
<dbReference type="CDD" id="cd00567">
    <property type="entry name" value="ACAD"/>
    <property type="match status" value="1"/>
</dbReference>
<dbReference type="EC" id="1.3.99.32" evidence="9"/>
<dbReference type="PIRSF" id="PIRSF016578">
    <property type="entry name" value="HsaA"/>
    <property type="match status" value="1"/>
</dbReference>
<evidence type="ECO:0000259" key="7">
    <source>
        <dbReference type="Pfam" id="PF02770"/>
    </source>
</evidence>